<dbReference type="HOGENOM" id="CLU_079909_0_0_0"/>
<keyword evidence="6 7" id="KW-0472">Membrane</keyword>
<dbReference type="InterPro" id="IPR002771">
    <property type="entry name" value="Multi_antbiot-R_MarC"/>
</dbReference>
<reference evidence="8 9" key="1">
    <citation type="journal article" date="2009" name="Appl. Environ. Microbiol.">
        <title>Genomic analysis of 'Elusimicrobium minutum,' the first cultivated representative of the phylum 'Elusimicrobia' (formerly termite group 1).</title>
        <authorList>
            <person name="Herlemann D.P.R."/>
            <person name="Geissinger O."/>
            <person name="Ikeda-Ohtsubo W."/>
            <person name="Kunin V."/>
            <person name="Sun H."/>
            <person name="Lapidus A."/>
            <person name="Hugenholtz P."/>
            <person name="Brune A."/>
        </authorList>
    </citation>
    <scope>NUCLEOTIDE SEQUENCE [LARGE SCALE GENOMIC DNA]</scope>
    <source>
        <strain evidence="8 9">Pei191</strain>
    </source>
</reference>
<feature type="transmembrane region" description="Helical" evidence="7">
    <location>
        <begin position="6"/>
        <end position="27"/>
    </location>
</feature>
<dbReference type="OrthoDB" id="21094at2"/>
<keyword evidence="9" id="KW-1185">Reference proteome</keyword>
<dbReference type="PANTHER" id="PTHR33508:SF1">
    <property type="entry name" value="UPF0056 MEMBRANE PROTEIN YHCE"/>
    <property type="match status" value="1"/>
</dbReference>
<dbReference type="Proteomes" id="UP000001029">
    <property type="component" value="Chromosome"/>
</dbReference>
<dbReference type="AlphaFoldDB" id="B2KEY3"/>
<name>B2KEY3_ELUMP</name>
<feature type="transmembrane region" description="Helical" evidence="7">
    <location>
        <begin position="155"/>
        <end position="176"/>
    </location>
</feature>
<evidence type="ECO:0000256" key="1">
    <source>
        <dbReference type="ARBA" id="ARBA00004651"/>
    </source>
</evidence>
<dbReference type="NCBIfam" id="TIGR00427">
    <property type="entry name" value="NAAT family transporter"/>
    <property type="match status" value="1"/>
</dbReference>
<dbReference type="GO" id="GO:0005886">
    <property type="term" value="C:plasma membrane"/>
    <property type="evidence" value="ECO:0007669"/>
    <property type="project" value="UniProtKB-SubCell"/>
</dbReference>
<keyword evidence="5 7" id="KW-1133">Transmembrane helix</keyword>
<evidence type="ECO:0000256" key="3">
    <source>
        <dbReference type="ARBA" id="ARBA00022475"/>
    </source>
</evidence>
<feature type="transmembrane region" description="Helical" evidence="7">
    <location>
        <begin position="66"/>
        <end position="87"/>
    </location>
</feature>
<protein>
    <recommendedName>
        <fullName evidence="7">UPF0056 inner membrane protein</fullName>
    </recommendedName>
</protein>
<dbReference type="PANTHER" id="PTHR33508">
    <property type="entry name" value="UPF0056 MEMBRANE PROTEIN YHCE"/>
    <property type="match status" value="1"/>
</dbReference>
<evidence type="ECO:0000313" key="8">
    <source>
        <dbReference type="EMBL" id="ACC99079.1"/>
    </source>
</evidence>
<comment type="subcellular location">
    <subcellularLocation>
        <location evidence="7">Cell inner membrane</location>
        <topology evidence="7">Multi-pass membrane protein</topology>
    </subcellularLocation>
    <subcellularLocation>
        <location evidence="1">Cell membrane</location>
        <topology evidence="1">Multi-pass membrane protein</topology>
    </subcellularLocation>
</comment>
<feature type="transmembrane region" description="Helical" evidence="7">
    <location>
        <begin position="188"/>
        <end position="206"/>
    </location>
</feature>
<evidence type="ECO:0000256" key="2">
    <source>
        <dbReference type="ARBA" id="ARBA00009784"/>
    </source>
</evidence>
<evidence type="ECO:0000256" key="6">
    <source>
        <dbReference type="ARBA" id="ARBA00023136"/>
    </source>
</evidence>
<comment type="similarity">
    <text evidence="2 7">Belongs to the UPF0056 (MarC) family.</text>
</comment>
<keyword evidence="4 7" id="KW-0812">Transmembrane</keyword>
<evidence type="ECO:0000256" key="4">
    <source>
        <dbReference type="ARBA" id="ARBA00022692"/>
    </source>
</evidence>
<sequence length="228" mass="24757">MDFSFLIGAFVGTLSILNPIGNVPIFLEHVQTDSPKMQRAIALLLGLSIFALLIFFFFIGRSALNLFSITIPAFRIAGGILILLVGIRMMQGKSKFSNEGIQAAPAAQQNVFEEATFRLSSIIVPVAMPLFVGPGTITTVILFSDNTKTLLNTVGMVLVLAICSAIVTICLLSSRYIYKILGNNGMQIVVRFMGMILCAMAVQFMIDGFAQLLPGVLNPDYIHASKFQ</sequence>
<gene>
    <name evidence="8" type="ordered locus">Emin_1532</name>
</gene>
<feature type="transmembrane region" description="Helical" evidence="7">
    <location>
        <begin position="39"/>
        <end position="60"/>
    </location>
</feature>
<dbReference type="EMBL" id="CP001055">
    <property type="protein sequence ID" value="ACC99079.1"/>
    <property type="molecule type" value="Genomic_DNA"/>
</dbReference>
<dbReference type="Pfam" id="PF01914">
    <property type="entry name" value="MarC"/>
    <property type="match status" value="1"/>
</dbReference>
<evidence type="ECO:0000313" key="9">
    <source>
        <dbReference type="Proteomes" id="UP000001029"/>
    </source>
</evidence>
<evidence type="ECO:0000256" key="5">
    <source>
        <dbReference type="ARBA" id="ARBA00022989"/>
    </source>
</evidence>
<feature type="transmembrane region" description="Helical" evidence="7">
    <location>
        <begin position="122"/>
        <end position="143"/>
    </location>
</feature>
<dbReference type="KEGG" id="emi:Emin_1532"/>
<keyword evidence="3" id="KW-1003">Cell membrane</keyword>
<dbReference type="RefSeq" id="WP_012415693.1">
    <property type="nucleotide sequence ID" value="NC_010644.1"/>
</dbReference>
<accession>B2KEY3</accession>
<proteinExistence type="inferred from homology"/>
<evidence type="ECO:0000256" key="7">
    <source>
        <dbReference type="RuleBase" id="RU362048"/>
    </source>
</evidence>
<organism evidence="8 9">
    <name type="scientific">Elusimicrobium minutum (strain Pei191)</name>
    <dbReference type="NCBI Taxonomy" id="445932"/>
    <lineage>
        <taxon>Bacteria</taxon>
        <taxon>Pseudomonadati</taxon>
        <taxon>Elusimicrobiota</taxon>
        <taxon>Elusimicrobia</taxon>
        <taxon>Elusimicrobiales</taxon>
        <taxon>Elusimicrobiaceae</taxon>
        <taxon>Elusimicrobium</taxon>
    </lineage>
</organism>